<evidence type="ECO:0000313" key="6">
    <source>
        <dbReference type="Proteomes" id="UP000000602"/>
    </source>
</evidence>
<dbReference type="PANTHER" id="PTHR11364:SF27">
    <property type="entry name" value="SULFURTRANSFERASE"/>
    <property type="match status" value="1"/>
</dbReference>
<accession>Q6ALC9</accession>
<dbReference type="Proteomes" id="UP000000602">
    <property type="component" value="Chromosome"/>
</dbReference>
<dbReference type="InterPro" id="IPR001307">
    <property type="entry name" value="Thiosulphate_STrfase_CS"/>
</dbReference>
<keyword evidence="6" id="KW-1185">Reference proteome</keyword>
<dbReference type="PANTHER" id="PTHR11364">
    <property type="entry name" value="THIOSULFATE SULFERTANSFERASE"/>
    <property type="match status" value="1"/>
</dbReference>
<evidence type="ECO:0000256" key="2">
    <source>
        <dbReference type="ARBA" id="ARBA00022737"/>
    </source>
</evidence>
<feature type="domain" description="Rhodanese" evidence="4">
    <location>
        <begin position="173"/>
        <end position="285"/>
    </location>
</feature>
<dbReference type="AlphaFoldDB" id="Q6ALC9"/>
<dbReference type="InterPro" id="IPR001763">
    <property type="entry name" value="Rhodanese-like_dom"/>
</dbReference>
<evidence type="ECO:0000256" key="3">
    <source>
        <dbReference type="SAM" id="SignalP"/>
    </source>
</evidence>
<dbReference type="eggNOG" id="COG2897">
    <property type="taxonomic scope" value="Bacteria"/>
</dbReference>
<proteinExistence type="predicted"/>
<dbReference type="Pfam" id="PF00581">
    <property type="entry name" value="Rhodanese"/>
    <property type="match status" value="3"/>
</dbReference>
<feature type="chain" id="PRO_5004271551" evidence="3">
    <location>
        <begin position="18"/>
        <end position="447"/>
    </location>
</feature>
<feature type="domain" description="Rhodanese" evidence="4">
    <location>
        <begin position="319"/>
        <end position="441"/>
    </location>
</feature>
<sequence>MKKIATMVLLLSIFTFAGQSRAELKMLDSQEIIAIQNNPDWLIVDTRLSDAFNGWKLDGVERGGHIEGAVNFSANWLHLKKKNLKEELLEILKAKGISPDRHIVLYDANGLDAKAVAGFLREENYSRLYGYDIRGWAADTNLAMQRYKNYQRIVPAVIVRAALAGKSPETFTGSKKIKVVEASWGEEKTSYSKGHIPGAFHVNTDRIEPPTTSEPVMWLLADSPTLKRFALEFGFQKDDTIIVASQEPMAAYRLATVLRYIGVDDVRVLNGGTDSWLLAGYPLETESHSPRPVTDFAGIVPGNSDIMDSMSETKAGLDRAQGFTLVDNRTWQEHIGETSGYSYHKKRGRIPGAIFGYAGTSGAYGLEYYRNPDKTMRSADEFLALWQEQGINTNNHLSFMCGSGWRAAEIYYYADVYGLRDIAIFSDGWIGWSNDEKNLTETGIPTR</sequence>
<dbReference type="RefSeq" id="WP_011189358.1">
    <property type="nucleotide sequence ID" value="NC_006138.1"/>
</dbReference>
<dbReference type="InterPro" id="IPR036873">
    <property type="entry name" value="Rhodanese-like_dom_sf"/>
</dbReference>
<dbReference type="KEGG" id="dps:DP2117"/>
<feature type="domain" description="Rhodanese" evidence="4">
    <location>
        <begin position="37"/>
        <end position="141"/>
    </location>
</feature>
<evidence type="ECO:0000259" key="4">
    <source>
        <dbReference type="PROSITE" id="PS50206"/>
    </source>
</evidence>
<reference evidence="6" key="1">
    <citation type="journal article" date="2004" name="Environ. Microbiol.">
        <title>The genome of Desulfotalea psychrophila, a sulfate-reducing bacterium from permanently cold Arctic sediments.</title>
        <authorList>
            <person name="Rabus R."/>
            <person name="Ruepp A."/>
            <person name="Frickey T."/>
            <person name="Rattei T."/>
            <person name="Fartmann B."/>
            <person name="Stark M."/>
            <person name="Bauer M."/>
            <person name="Zibat A."/>
            <person name="Lombardot T."/>
            <person name="Becker I."/>
            <person name="Amann J."/>
            <person name="Gellner K."/>
            <person name="Teeling H."/>
            <person name="Leuschner W.D."/>
            <person name="Gloeckner F.-O."/>
            <person name="Lupas A.N."/>
            <person name="Amann R."/>
            <person name="Klenk H.-P."/>
        </authorList>
    </citation>
    <scope>NUCLEOTIDE SEQUENCE [LARGE SCALE GENOMIC DNA]</scope>
    <source>
        <strain evidence="6">DSM 12343 / LSv54</strain>
    </source>
</reference>
<dbReference type="EMBL" id="CR522870">
    <property type="protein sequence ID" value="CAG36846.1"/>
    <property type="molecule type" value="Genomic_DNA"/>
</dbReference>
<dbReference type="PROSITE" id="PS50206">
    <property type="entry name" value="RHODANESE_3"/>
    <property type="match status" value="3"/>
</dbReference>
<dbReference type="STRING" id="177439.DP2117"/>
<dbReference type="GO" id="GO:0004792">
    <property type="term" value="F:thiosulfate-cyanide sulfurtransferase activity"/>
    <property type="evidence" value="ECO:0007669"/>
    <property type="project" value="InterPro"/>
</dbReference>
<dbReference type="PROSITE" id="PS00380">
    <property type="entry name" value="RHODANESE_1"/>
    <property type="match status" value="1"/>
</dbReference>
<dbReference type="OrthoDB" id="9781034at2"/>
<gene>
    <name evidence="5" type="ordered locus">DP2117</name>
</gene>
<keyword evidence="2" id="KW-0677">Repeat</keyword>
<keyword evidence="3" id="KW-0732">Signal</keyword>
<keyword evidence="1 5" id="KW-0808">Transferase</keyword>
<dbReference type="SMART" id="SM00450">
    <property type="entry name" value="RHOD"/>
    <property type="match status" value="3"/>
</dbReference>
<dbReference type="InterPro" id="IPR045078">
    <property type="entry name" value="TST/MPST-like"/>
</dbReference>
<dbReference type="Gene3D" id="3.40.250.10">
    <property type="entry name" value="Rhodanese-like domain"/>
    <property type="match status" value="3"/>
</dbReference>
<organism evidence="5 6">
    <name type="scientific">Desulfotalea psychrophila (strain LSv54 / DSM 12343)</name>
    <dbReference type="NCBI Taxonomy" id="177439"/>
    <lineage>
        <taxon>Bacteria</taxon>
        <taxon>Pseudomonadati</taxon>
        <taxon>Thermodesulfobacteriota</taxon>
        <taxon>Desulfobulbia</taxon>
        <taxon>Desulfobulbales</taxon>
        <taxon>Desulfocapsaceae</taxon>
        <taxon>Desulfotalea</taxon>
    </lineage>
</organism>
<dbReference type="HOGENOM" id="CLU_031618_2_0_7"/>
<protein>
    <submittedName>
        <fullName evidence="5">Related to thiosulfate sulfurtransferase</fullName>
    </submittedName>
</protein>
<name>Q6ALC9_DESPS</name>
<evidence type="ECO:0000256" key="1">
    <source>
        <dbReference type="ARBA" id="ARBA00022679"/>
    </source>
</evidence>
<feature type="signal peptide" evidence="3">
    <location>
        <begin position="1"/>
        <end position="17"/>
    </location>
</feature>
<dbReference type="SUPFAM" id="SSF52821">
    <property type="entry name" value="Rhodanese/Cell cycle control phosphatase"/>
    <property type="match status" value="3"/>
</dbReference>
<evidence type="ECO:0000313" key="5">
    <source>
        <dbReference type="EMBL" id="CAG36846.1"/>
    </source>
</evidence>